<protein>
    <submittedName>
        <fullName evidence="1">Uncharacterized protein</fullName>
    </submittedName>
</protein>
<dbReference type="EMBL" id="CP042305">
    <property type="protein sequence ID" value="QDZ13636.1"/>
    <property type="molecule type" value="Genomic_DNA"/>
</dbReference>
<dbReference type="Proteomes" id="UP000320216">
    <property type="component" value="Chromosome"/>
</dbReference>
<dbReference type="AlphaFoldDB" id="A0A5B8M050"/>
<gene>
    <name evidence="1" type="ORF">FPZ11_01430</name>
</gene>
<proteinExistence type="predicted"/>
<keyword evidence="2" id="KW-1185">Reference proteome</keyword>
<organism evidence="1 2">
    <name type="scientific">Humibacter ginsenosidimutans</name>
    <dbReference type="NCBI Taxonomy" id="2599293"/>
    <lineage>
        <taxon>Bacteria</taxon>
        <taxon>Bacillati</taxon>
        <taxon>Actinomycetota</taxon>
        <taxon>Actinomycetes</taxon>
        <taxon>Micrococcales</taxon>
        <taxon>Microbacteriaceae</taxon>
        <taxon>Humibacter</taxon>
    </lineage>
</organism>
<accession>A0A5B8M050</accession>
<dbReference type="RefSeq" id="WP_146317754.1">
    <property type="nucleotide sequence ID" value="NZ_CP042305.1"/>
</dbReference>
<evidence type="ECO:0000313" key="2">
    <source>
        <dbReference type="Proteomes" id="UP000320216"/>
    </source>
</evidence>
<evidence type="ECO:0000313" key="1">
    <source>
        <dbReference type="EMBL" id="QDZ13636.1"/>
    </source>
</evidence>
<dbReference type="KEGG" id="huw:FPZ11_01430"/>
<sequence>MTVSTTGADSRRLVSERVALKDDVAHGPCGDLHFWGANARVSAGGHVEMLGWSGAYLPPATSTPEPTPSSTT</sequence>
<reference evidence="1 2" key="1">
    <citation type="submission" date="2019-07" db="EMBL/GenBank/DDBJ databases">
        <title>Full genome sequence of Humibacter sp. WJ7-1.</title>
        <authorList>
            <person name="Im W.-T."/>
        </authorList>
    </citation>
    <scope>NUCLEOTIDE SEQUENCE [LARGE SCALE GENOMIC DNA]</scope>
    <source>
        <strain evidence="1 2">WJ7-1</strain>
    </source>
</reference>
<name>A0A5B8M050_9MICO</name>